<dbReference type="CDD" id="cd06974">
    <property type="entry name" value="TerD_like"/>
    <property type="match status" value="1"/>
</dbReference>
<keyword evidence="5" id="KW-1185">Reference proteome</keyword>
<dbReference type="Gene3D" id="2.60.60.30">
    <property type="entry name" value="sav2460 like domains"/>
    <property type="match status" value="1"/>
</dbReference>
<dbReference type="AlphaFoldDB" id="A0A7H1BCK9"/>
<protein>
    <submittedName>
        <fullName evidence="4">TerD family protein</fullName>
    </submittedName>
</protein>
<dbReference type="KEGG" id="sxn:IAG42_24680"/>
<dbReference type="EMBL" id="CP061281">
    <property type="protein sequence ID" value="QNS06464.1"/>
    <property type="molecule type" value="Genomic_DNA"/>
</dbReference>
<dbReference type="PANTHER" id="PTHR32097:SF4">
    <property type="entry name" value="GENERAL STRESS PROTEIN 16U"/>
    <property type="match status" value="1"/>
</dbReference>
<feature type="compositionally biased region" description="Pro residues" evidence="2">
    <location>
        <begin position="227"/>
        <end position="259"/>
    </location>
</feature>
<evidence type="ECO:0000256" key="1">
    <source>
        <dbReference type="ARBA" id="ARBA00008775"/>
    </source>
</evidence>
<dbReference type="InterPro" id="IPR051324">
    <property type="entry name" value="Stress/Tellurium_Resist"/>
</dbReference>
<accession>A0A7H1BCK9</accession>
<feature type="compositionally biased region" description="Low complexity" evidence="2">
    <location>
        <begin position="198"/>
        <end position="207"/>
    </location>
</feature>
<gene>
    <name evidence="4" type="ORF">IAG42_24680</name>
</gene>
<evidence type="ECO:0000256" key="2">
    <source>
        <dbReference type="SAM" id="MobiDB-lite"/>
    </source>
</evidence>
<comment type="similarity">
    <text evidence="1">Belongs to the CAPAB/TerDEXZ family.</text>
</comment>
<feature type="compositionally biased region" description="Low complexity" evidence="2">
    <location>
        <begin position="260"/>
        <end position="278"/>
    </location>
</feature>
<organism evidence="4 5">
    <name type="scientific">Streptomyces xanthii</name>
    <dbReference type="NCBI Taxonomy" id="2768069"/>
    <lineage>
        <taxon>Bacteria</taxon>
        <taxon>Bacillati</taxon>
        <taxon>Actinomycetota</taxon>
        <taxon>Actinomycetes</taxon>
        <taxon>Kitasatosporales</taxon>
        <taxon>Streptomycetaceae</taxon>
        <taxon>Streptomyces</taxon>
    </lineage>
</organism>
<name>A0A7H1BCK9_9ACTN</name>
<proteinExistence type="inferred from homology"/>
<reference evidence="4 5" key="1">
    <citation type="submission" date="2020-09" db="EMBL/GenBank/DDBJ databases">
        <title>A novel species.</title>
        <authorList>
            <person name="Gao J."/>
        </authorList>
    </citation>
    <scope>NUCLEOTIDE SEQUENCE [LARGE SCALE GENOMIC DNA]</scope>
    <source>
        <strain evidence="4 5">CRXT-Y-14</strain>
    </source>
</reference>
<feature type="region of interest" description="Disordered" evidence="2">
    <location>
        <begin position="182"/>
        <end position="291"/>
    </location>
</feature>
<evidence type="ECO:0000313" key="5">
    <source>
        <dbReference type="Proteomes" id="UP000516428"/>
    </source>
</evidence>
<sequence>MTHAMLKGANIPLDATAVRAVLRWSPGQDVPPVDASALLLGQNGRVRSDDDFVFYNQPRHPSGKVWRLGQKRVPDGMTDTIQADLAGIPPEISRVLLTASPDDGVSFDQVPGLRMSVYDAAAGEGAEPLAYFDIKPETGAETALICAELYRRDGGWRLRAVGEGYSSGLVGLATDFGILVDEAAGPEPEPEPAPQAPPASATPVTAPVAPPAPVSSESVTTAQVSHQPPPSPAFPVPPQHSPGYGYPPAPATQPAPPSQPAYGYPQPVAAAAGAADPAFRMPPQGPQFIGR</sequence>
<feature type="domain" description="TerD" evidence="3">
    <location>
        <begin position="1"/>
        <end position="176"/>
    </location>
</feature>
<dbReference type="RefSeq" id="WP_188339146.1">
    <property type="nucleotide sequence ID" value="NZ_CP061281.1"/>
</dbReference>
<dbReference type="Pfam" id="PF02342">
    <property type="entry name" value="TerD"/>
    <property type="match status" value="1"/>
</dbReference>
<dbReference type="PANTHER" id="PTHR32097">
    <property type="entry name" value="CAMP-BINDING PROTEIN 1-RELATED"/>
    <property type="match status" value="1"/>
</dbReference>
<evidence type="ECO:0000313" key="4">
    <source>
        <dbReference type="EMBL" id="QNS06464.1"/>
    </source>
</evidence>
<dbReference type="Proteomes" id="UP000516428">
    <property type="component" value="Chromosome"/>
</dbReference>
<dbReference type="InterPro" id="IPR003325">
    <property type="entry name" value="TerD"/>
</dbReference>
<feature type="compositionally biased region" description="Low complexity" evidence="2">
    <location>
        <begin position="214"/>
        <end position="226"/>
    </location>
</feature>
<evidence type="ECO:0000259" key="3">
    <source>
        <dbReference type="Pfam" id="PF02342"/>
    </source>
</evidence>